<evidence type="ECO:0000313" key="3">
    <source>
        <dbReference type="Proteomes" id="UP001590950"/>
    </source>
</evidence>
<protein>
    <submittedName>
        <fullName evidence="2">Uncharacterized protein</fullName>
    </submittedName>
</protein>
<evidence type="ECO:0000256" key="1">
    <source>
        <dbReference type="SAM" id="MobiDB-lite"/>
    </source>
</evidence>
<reference evidence="2 3" key="1">
    <citation type="submission" date="2024-09" db="EMBL/GenBank/DDBJ databases">
        <title>Rethinking Asexuality: The Enigmatic Case of Functional Sexual Genes in Lepraria (Stereocaulaceae).</title>
        <authorList>
            <person name="Doellman M."/>
            <person name="Sun Y."/>
            <person name="Barcenas-Pena A."/>
            <person name="Lumbsch H.T."/>
            <person name="Grewe F."/>
        </authorList>
    </citation>
    <scope>NUCLEOTIDE SEQUENCE [LARGE SCALE GENOMIC DNA]</scope>
    <source>
        <strain evidence="2 3">Mercado 3170</strain>
    </source>
</reference>
<dbReference type="Proteomes" id="UP001590950">
    <property type="component" value="Unassembled WGS sequence"/>
</dbReference>
<comment type="caution">
    <text evidence="2">The sequence shown here is derived from an EMBL/GenBank/DDBJ whole genome shotgun (WGS) entry which is preliminary data.</text>
</comment>
<accession>A0ABR4ASN3</accession>
<gene>
    <name evidence="2" type="ORF">N7G274_000461</name>
</gene>
<organism evidence="2 3">
    <name type="scientific">Stereocaulon virgatum</name>
    <dbReference type="NCBI Taxonomy" id="373712"/>
    <lineage>
        <taxon>Eukaryota</taxon>
        <taxon>Fungi</taxon>
        <taxon>Dikarya</taxon>
        <taxon>Ascomycota</taxon>
        <taxon>Pezizomycotina</taxon>
        <taxon>Lecanoromycetes</taxon>
        <taxon>OSLEUM clade</taxon>
        <taxon>Lecanoromycetidae</taxon>
        <taxon>Lecanorales</taxon>
        <taxon>Lecanorineae</taxon>
        <taxon>Stereocaulaceae</taxon>
        <taxon>Stereocaulon</taxon>
    </lineage>
</organism>
<dbReference type="EMBL" id="JBEFKJ010000001">
    <property type="protein sequence ID" value="KAL2048549.1"/>
    <property type="molecule type" value="Genomic_DNA"/>
</dbReference>
<keyword evidence="3" id="KW-1185">Reference proteome</keyword>
<sequence length="112" mass="12487">MNAESRPLDFTDCRHTKGSSARSSTPKPSSNQDDYTLSVHRCLHHISRRSPSTPPLPFSGISFLTDLLRNTYHIHGKRTSTNPYLSPQHLLANPTSVVPVTMCTGREISKSR</sequence>
<proteinExistence type="predicted"/>
<feature type="compositionally biased region" description="Low complexity" evidence="1">
    <location>
        <begin position="19"/>
        <end position="30"/>
    </location>
</feature>
<feature type="compositionally biased region" description="Basic and acidic residues" evidence="1">
    <location>
        <begin position="1"/>
        <end position="15"/>
    </location>
</feature>
<evidence type="ECO:0000313" key="2">
    <source>
        <dbReference type="EMBL" id="KAL2048549.1"/>
    </source>
</evidence>
<name>A0ABR4ASN3_9LECA</name>
<feature type="region of interest" description="Disordered" evidence="1">
    <location>
        <begin position="1"/>
        <end position="35"/>
    </location>
</feature>